<evidence type="ECO:0000313" key="11">
    <source>
        <dbReference type="EMBL" id="CAG90760.2"/>
    </source>
</evidence>
<comment type="similarity">
    <text evidence="2 8">Belongs to the EMC4 family.</text>
</comment>
<evidence type="ECO:0000256" key="4">
    <source>
        <dbReference type="ARBA" id="ARBA00022692"/>
    </source>
</evidence>
<dbReference type="STRING" id="284592.Q6BHQ9"/>
<feature type="region of interest" description="Disordered" evidence="9">
    <location>
        <begin position="34"/>
        <end position="54"/>
    </location>
</feature>
<dbReference type="InterPro" id="IPR009445">
    <property type="entry name" value="TMEM85/Emc4"/>
</dbReference>
<dbReference type="Pfam" id="PF06417">
    <property type="entry name" value="EMC4"/>
    <property type="match status" value="1"/>
</dbReference>
<evidence type="ECO:0000256" key="8">
    <source>
        <dbReference type="PIRNR" id="PIRNR017207"/>
    </source>
</evidence>
<evidence type="ECO:0000256" key="3">
    <source>
        <dbReference type="ARBA" id="ARBA00020820"/>
    </source>
</evidence>
<dbReference type="GeneID" id="2905189"/>
<feature type="transmembrane region" description="Helical" evidence="10">
    <location>
        <begin position="134"/>
        <end position="156"/>
    </location>
</feature>
<dbReference type="GO" id="GO:0015914">
    <property type="term" value="P:phospholipid transport"/>
    <property type="evidence" value="ECO:0007669"/>
    <property type="project" value="EnsemblFungi"/>
</dbReference>
<feature type="compositionally biased region" description="Polar residues" evidence="9">
    <location>
        <begin position="34"/>
        <end position="51"/>
    </location>
</feature>
<dbReference type="PIRSF" id="PIRSF017207">
    <property type="entry name" value="UCP017207_TM-p85"/>
    <property type="match status" value="1"/>
</dbReference>
<evidence type="ECO:0000313" key="12">
    <source>
        <dbReference type="Proteomes" id="UP000000599"/>
    </source>
</evidence>
<accession>Q6BHQ9</accession>
<dbReference type="InParanoid" id="Q6BHQ9"/>
<dbReference type="FunCoup" id="Q6BHQ9">
    <property type="interactions" value="778"/>
</dbReference>
<dbReference type="AlphaFoldDB" id="Q6BHQ9"/>
<dbReference type="VEuPathDB" id="FungiDB:DEHA2G16588g"/>
<dbReference type="GO" id="GO:0006644">
    <property type="term" value="P:phospholipid metabolic process"/>
    <property type="evidence" value="ECO:0007669"/>
    <property type="project" value="EnsemblFungi"/>
</dbReference>
<dbReference type="PANTHER" id="PTHR19315">
    <property type="entry name" value="ER MEMBRANE PROTEIN COMPLEX SUBUNIT 4"/>
    <property type="match status" value="1"/>
</dbReference>
<keyword evidence="5" id="KW-0256">Endoplasmic reticulum</keyword>
<gene>
    <name evidence="11" type="ordered locus">DEHA2G16588g</name>
</gene>
<name>Q6BHQ9_DEBHA</name>
<keyword evidence="7 8" id="KW-0472">Membrane</keyword>
<reference evidence="11 12" key="1">
    <citation type="journal article" date="2004" name="Nature">
        <title>Genome evolution in yeasts.</title>
        <authorList>
            <consortium name="Genolevures"/>
            <person name="Dujon B."/>
            <person name="Sherman D."/>
            <person name="Fischer G."/>
            <person name="Durrens P."/>
            <person name="Casaregola S."/>
            <person name="Lafontaine I."/>
            <person name="de Montigny J."/>
            <person name="Marck C."/>
            <person name="Neuveglise C."/>
            <person name="Talla E."/>
            <person name="Goffard N."/>
            <person name="Frangeul L."/>
            <person name="Aigle M."/>
            <person name="Anthouard V."/>
            <person name="Babour A."/>
            <person name="Barbe V."/>
            <person name="Barnay S."/>
            <person name="Blanchin S."/>
            <person name="Beckerich J.M."/>
            <person name="Beyne E."/>
            <person name="Bleykasten C."/>
            <person name="Boisrame A."/>
            <person name="Boyer J."/>
            <person name="Cattolico L."/>
            <person name="Confanioleri F."/>
            <person name="de Daruvar A."/>
            <person name="Despons L."/>
            <person name="Fabre E."/>
            <person name="Fairhead C."/>
            <person name="Ferry-Dumazet H."/>
            <person name="Groppi A."/>
            <person name="Hantraye F."/>
            <person name="Hennequin C."/>
            <person name="Jauniaux N."/>
            <person name="Joyet P."/>
            <person name="Kachouri R."/>
            <person name="Kerrest A."/>
            <person name="Koszul R."/>
            <person name="Lemaire M."/>
            <person name="Lesur I."/>
            <person name="Ma L."/>
            <person name="Muller H."/>
            <person name="Nicaud J.M."/>
            <person name="Nikolski M."/>
            <person name="Oztas S."/>
            <person name="Ozier-Kalogeropoulos O."/>
            <person name="Pellenz S."/>
            <person name="Potier S."/>
            <person name="Richard G.F."/>
            <person name="Straub M.L."/>
            <person name="Suleau A."/>
            <person name="Swennene D."/>
            <person name="Tekaia F."/>
            <person name="Wesolowski-Louvel M."/>
            <person name="Westhof E."/>
            <person name="Wirth B."/>
            <person name="Zeniou-Meyer M."/>
            <person name="Zivanovic I."/>
            <person name="Bolotin-Fukuhara M."/>
            <person name="Thierry A."/>
            <person name="Bouchier C."/>
            <person name="Caudron B."/>
            <person name="Scarpelli C."/>
            <person name="Gaillardin C."/>
            <person name="Weissenbach J."/>
            <person name="Wincker P."/>
            <person name="Souciet J.L."/>
        </authorList>
    </citation>
    <scope>NUCLEOTIDE SEQUENCE [LARGE SCALE GENOMIC DNA]</scope>
    <source>
        <strain evidence="12">ATCC 36239 / CBS 767 / BCRC 21394 / JCM 1990 / NBRC 0083 / IGC 2968</strain>
    </source>
</reference>
<dbReference type="RefSeq" id="XP_462262.2">
    <property type="nucleotide sequence ID" value="XM_462262.1"/>
</dbReference>
<evidence type="ECO:0000256" key="9">
    <source>
        <dbReference type="SAM" id="MobiDB-lite"/>
    </source>
</evidence>
<dbReference type="eggNOG" id="KOG3318">
    <property type="taxonomic scope" value="Eukaryota"/>
</dbReference>
<dbReference type="GO" id="GO:0072546">
    <property type="term" value="C:EMC complex"/>
    <property type="evidence" value="ECO:0007669"/>
    <property type="project" value="EnsemblFungi"/>
</dbReference>
<dbReference type="GO" id="GO:0032977">
    <property type="term" value="F:membrane insertase activity"/>
    <property type="evidence" value="ECO:0007669"/>
    <property type="project" value="EnsemblFungi"/>
</dbReference>
<dbReference type="HOGENOM" id="CLU_098404_2_0_1"/>
<sequence>MTSRLESYGELLNPTIVKEAKVLGKGGITSPAGFSTDSITSQRNKPNATVRTNKKPDLERLEELKVKKAWEIALGPAKTIPMNLIMSYMTGNSLQIIPIMMTLMLFWNPLKAIFTETNANFKNLETKKNSSDIFLTRAVFVICQMACMAVGIWKLYNMGLIPNSEGDWLAWKEAIQYKERVYLI</sequence>
<evidence type="ECO:0000256" key="5">
    <source>
        <dbReference type="ARBA" id="ARBA00022824"/>
    </source>
</evidence>
<evidence type="ECO:0000256" key="2">
    <source>
        <dbReference type="ARBA" id="ARBA00007715"/>
    </source>
</evidence>
<evidence type="ECO:0000256" key="7">
    <source>
        <dbReference type="ARBA" id="ARBA00023136"/>
    </source>
</evidence>
<organism evidence="11 12">
    <name type="scientific">Debaryomyces hansenii (strain ATCC 36239 / CBS 767 / BCRC 21394 / JCM 1990 / NBRC 0083 / IGC 2968)</name>
    <name type="common">Yeast</name>
    <name type="synonym">Torulaspora hansenii</name>
    <dbReference type="NCBI Taxonomy" id="284592"/>
    <lineage>
        <taxon>Eukaryota</taxon>
        <taxon>Fungi</taxon>
        <taxon>Dikarya</taxon>
        <taxon>Ascomycota</taxon>
        <taxon>Saccharomycotina</taxon>
        <taxon>Pichiomycetes</taxon>
        <taxon>Debaryomycetaceae</taxon>
        <taxon>Debaryomyces</taxon>
    </lineage>
</organism>
<dbReference type="OrthoDB" id="369569at2759"/>
<dbReference type="EMBL" id="CR382139">
    <property type="protein sequence ID" value="CAG90760.2"/>
    <property type="molecule type" value="Genomic_DNA"/>
</dbReference>
<protein>
    <recommendedName>
        <fullName evidence="3 8">ER membrane protein complex subunit 4</fullName>
    </recommendedName>
</protein>
<comment type="subcellular location">
    <subcellularLocation>
        <location evidence="1">Endoplasmic reticulum membrane</location>
        <topology evidence="1">Multi-pass membrane protein</topology>
    </subcellularLocation>
</comment>
<dbReference type="GO" id="GO:0045050">
    <property type="term" value="P:protein insertion into ER membrane by stop-transfer membrane-anchor sequence"/>
    <property type="evidence" value="ECO:0007669"/>
    <property type="project" value="EnsemblFungi"/>
</dbReference>
<dbReference type="KEGG" id="dha:DEHA2G16588g"/>
<evidence type="ECO:0000256" key="6">
    <source>
        <dbReference type="ARBA" id="ARBA00022989"/>
    </source>
</evidence>
<proteinExistence type="inferred from homology"/>
<dbReference type="OMA" id="IPMNFFM"/>
<dbReference type="Proteomes" id="UP000000599">
    <property type="component" value="Chromosome G"/>
</dbReference>
<keyword evidence="4 10" id="KW-0812">Transmembrane</keyword>
<keyword evidence="6 10" id="KW-1133">Transmembrane helix</keyword>
<keyword evidence="12" id="KW-1185">Reference proteome</keyword>
<evidence type="ECO:0000256" key="10">
    <source>
        <dbReference type="SAM" id="Phobius"/>
    </source>
</evidence>
<evidence type="ECO:0000256" key="1">
    <source>
        <dbReference type="ARBA" id="ARBA00004477"/>
    </source>
</evidence>